<gene>
    <name evidence="1" type="ORF">GNF81_21150</name>
</gene>
<proteinExistence type="predicted"/>
<feature type="non-terminal residue" evidence="1">
    <location>
        <position position="1"/>
    </location>
</feature>
<name>A0AAW9J3D9_CLOPF</name>
<reference evidence="1" key="1">
    <citation type="submission" date="2019-11" db="EMBL/GenBank/DDBJ databases">
        <title>Characterization of Clostridium perfringens isolates from swine manure treated agricultural soils.</title>
        <authorList>
            <person name="Wushke S.T."/>
        </authorList>
    </citation>
    <scope>NUCLEOTIDE SEQUENCE</scope>
    <source>
        <strain evidence="1">X15</strain>
    </source>
</reference>
<dbReference type="RefSeq" id="WP_322413525.1">
    <property type="nucleotide sequence ID" value="NZ_WNVG01001364.1"/>
</dbReference>
<protein>
    <submittedName>
        <fullName evidence="1">DUF4127 family protein</fullName>
    </submittedName>
</protein>
<sequence>ILYVPLDDRPVNLMIVKQLANLAELEIKTPIKEDLGCFLKEGNVNSIKKWINTEKCDSLIISLDMLLYGGLIASRTDKRSVEEAMDILKFLKAYKKENRDTKIYAFSNIMRLSISVSSNESQIWWDKINKYNELRYRV</sequence>
<dbReference type="Proteomes" id="UP001289066">
    <property type="component" value="Unassembled WGS sequence"/>
</dbReference>
<evidence type="ECO:0000313" key="1">
    <source>
        <dbReference type="EMBL" id="MDZ5035196.1"/>
    </source>
</evidence>
<dbReference type="EMBL" id="WNVG01001364">
    <property type="protein sequence ID" value="MDZ5035196.1"/>
    <property type="molecule type" value="Genomic_DNA"/>
</dbReference>
<dbReference type="InterPro" id="IPR025394">
    <property type="entry name" value="DUF4127"/>
</dbReference>
<dbReference type="Pfam" id="PF13552">
    <property type="entry name" value="DUF4127"/>
    <property type="match status" value="1"/>
</dbReference>
<accession>A0AAW9J3D9</accession>
<comment type="caution">
    <text evidence="1">The sequence shown here is derived from an EMBL/GenBank/DDBJ whole genome shotgun (WGS) entry which is preliminary data.</text>
</comment>
<organism evidence="1 2">
    <name type="scientific">Clostridium perfringens</name>
    <dbReference type="NCBI Taxonomy" id="1502"/>
    <lineage>
        <taxon>Bacteria</taxon>
        <taxon>Bacillati</taxon>
        <taxon>Bacillota</taxon>
        <taxon>Clostridia</taxon>
        <taxon>Eubacteriales</taxon>
        <taxon>Clostridiaceae</taxon>
        <taxon>Clostridium</taxon>
    </lineage>
</organism>
<dbReference type="AlphaFoldDB" id="A0AAW9J3D9"/>
<evidence type="ECO:0000313" key="2">
    <source>
        <dbReference type="Proteomes" id="UP001289066"/>
    </source>
</evidence>
<feature type="non-terminal residue" evidence="1">
    <location>
        <position position="138"/>
    </location>
</feature>